<accession>A0A0A8Y3T7</accession>
<dbReference type="EMBL" id="GBRH01279413">
    <property type="protein sequence ID" value="JAD18482.1"/>
    <property type="molecule type" value="Transcribed_RNA"/>
</dbReference>
<reference evidence="1" key="2">
    <citation type="journal article" date="2015" name="Data Brief">
        <title>Shoot transcriptome of the giant reed, Arundo donax.</title>
        <authorList>
            <person name="Barrero R.A."/>
            <person name="Guerrero F.D."/>
            <person name="Moolhuijzen P."/>
            <person name="Goolsby J.A."/>
            <person name="Tidwell J."/>
            <person name="Bellgard S.E."/>
            <person name="Bellgard M.I."/>
        </authorList>
    </citation>
    <scope>NUCLEOTIDE SEQUENCE</scope>
    <source>
        <tissue evidence="1">Shoot tissue taken approximately 20 cm above the soil surface</tissue>
    </source>
</reference>
<sequence>MVIFIFHDQCLIVRPGHHRIEHLEPPFWQCATELI</sequence>
<organism evidence="1">
    <name type="scientific">Arundo donax</name>
    <name type="common">Giant reed</name>
    <name type="synonym">Donax arundinaceus</name>
    <dbReference type="NCBI Taxonomy" id="35708"/>
    <lineage>
        <taxon>Eukaryota</taxon>
        <taxon>Viridiplantae</taxon>
        <taxon>Streptophyta</taxon>
        <taxon>Embryophyta</taxon>
        <taxon>Tracheophyta</taxon>
        <taxon>Spermatophyta</taxon>
        <taxon>Magnoliopsida</taxon>
        <taxon>Liliopsida</taxon>
        <taxon>Poales</taxon>
        <taxon>Poaceae</taxon>
        <taxon>PACMAD clade</taxon>
        <taxon>Arundinoideae</taxon>
        <taxon>Arundineae</taxon>
        <taxon>Arundo</taxon>
    </lineage>
</organism>
<proteinExistence type="predicted"/>
<reference evidence="1" key="1">
    <citation type="submission" date="2014-09" db="EMBL/GenBank/DDBJ databases">
        <authorList>
            <person name="Magalhaes I.L.F."/>
            <person name="Oliveira U."/>
            <person name="Santos F.R."/>
            <person name="Vidigal T.H.D.A."/>
            <person name="Brescovit A.D."/>
            <person name="Santos A.J."/>
        </authorList>
    </citation>
    <scope>NUCLEOTIDE SEQUENCE</scope>
    <source>
        <tissue evidence="1">Shoot tissue taken approximately 20 cm above the soil surface</tissue>
    </source>
</reference>
<evidence type="ECO:0000313" key="1">
    <source>
        <dbReference type="EMBL" id="JAD18482.1"/>
    </source>
</evidence>
<protein>
    <submittedName>
        <fullName evidence="1">Uncharacterized protein</fullName>
    </submittedName>
</protein>
<name>A0A0A8Y3T7_ARUDO</name>
<dbReference type="AlphaFoldDB" id="A0A0A8Y3T7"/>